<accession>A0AC60VZU9</accession>
<reference evidence="1 2" key="1">
    <citation type="journal article" date="2020" name="Appl. Environ. Microbiol.">
        <title>Genomic Characteristics of a Novel Species of Ammonia-Oxidizing Archaea from the Jiulong River Estuary.</title>
        <authorList>
            <person name="Zou D."/>
            <person name="Wan R."/>
            <person name="Han L."/>
            <person name="Xu M.N."/>
            <person name="Liu Y."/>
            <person name="Liu H."/>
            <person name="Kao S.J."/>
            <person name="Li M."/>
        </authorList>
    </citation>
    <scope>NUCLEOTIDE SEQUENCE [LARGE SCALE GENOMIC DNA]</scope>
    <source>
        <strain evidence="1">W1bin1</strain>
    </source>
</reference>
<sequence length="143" mass="16367">MAGHSTWPEWIYVGVIVALMFWVGAEAWNVERLVEHVPADAEVIKVTGAQWYWQFEHEDGTKEVGTLHVEAGKAYKFEIHSIDVNHSFNIHDYVVLMDAIPGRVNTVWFAPDKAGEHDIQCREYCGLIHYNMRGKLVVEEPST</sequence>
<evidence type="ECO:0000313" key="1">
    <source>
        <dbReference type="EMBL" id="MBA4453034.1"/>
    </source>
</evidence>
<gene>
    <name evidence="1" type="ORF">H2B03_07720</name>
</gene>
<name>A0AC60VZU9_9ARCH</name>
<organism evidence="1 2">
    <name type="scientific">Candidatus Nitrosomaritimum aestuariumsis</name>
    <dbReference type="NCBI Taxonomy" id="3342354"/>
    <lineage>
        <taxon>Archaea</taxon>
        <taxon>Nitrososphaerota</taxon>
        <taxon>Nitrososphaeria</taxon>
        <taxon>Nitrosopumilales</taxon>
        <taxon>Nitrosopumilaceae</taxon>
        <taxon>Candidatus Nitrosomaritimum</taxon>
    </lineage>
</organism>
<dbReference type="Proteomes" id="UP000559653">
    <property type="component" value="Unassembled WGS sequence"/>
</dbReference>
<proteinExistence type="predicted"/>
<evidence type="ECO:0000313" key="2">
    <source>
        <dbReference type="Proteomes" id="UP000559653"/>
    </source>
</evidence>
<protein>
    <submittedName>
        <fullName evidence="1">Cupredoxin domain-containing protein</fullName>
    </submittedName>
</protein>
<comment type="caution">
    <text evidence="1">The sequence shown here is derived from an EMBL/GenBank/DDBJ whole genome shotgun (WGS) entry which is preliminary data.</text>
</comment>
<dbReference type="EMBL" id="JACEMZ010000065">
    <property type="protein sequence ID" value="MBA4453034.1"/>
    <property type="molecule type" value="Genomic_DNA"/>
</dbReference>